<accession>A0ABQ0A301</accession>
<keyword evidence="3" id="KW-1185">Reference proteome</keyword>
<keyword evidence="1" id="KW-1133">Transmembrane helix</keyword>
<protein>
    <recommendedName>
        <fullName evidence="4">DUF1145 domain-containing protein</fullName>
    </recommendedName>
</protein>
<dbReference type="InterPro" id="IPR009525">
    <property type="entry name" value="DUF1145"/>
</dbReference>
<comment type="caution">
    <text evidence="2">The sequence shown here is derived from an EMBL/GenBank/DDBJ whole genome shotgun (WGS) entry which is preliminary data.</text>
</comment>
<feature type="transmembrane region" description="Helical" evidence="1">
    <location>
        <begin position="34"/>
        <end position="54"/>
    </location>
</feature>
<gene>
    <name evidence="2" type="ORF">NBRC116585_27730</name>
</gene>
<dbReference type="RefSeq" id="WP_353295876.1">
    <property type="nucleotide sequence ID" value="NZ_BAABWH010000009.1"/>
</dbReference>
<name>A0ABQ0A301_9GAMM</name>
<evidence type="ECO:0000313" key="2">
    <source>
        <dbReference type="EMBL" id="GAA6146655.1"/>
    </source>
</evidence>
<evidence type="ECO:0000256" key="1">
    <source>
        <dbReference type="SAM" id="Phobius"/>
    </source>
</evidence>
<sequence length="83" mass="9645">MNAFLMKAVTLLFWVLAITAWVQGWEGLLGYLPMVGLIVAGIHVLEVLFFWVAFRKKSSNVRLDAFLVFVFGIFHLQRFMPRR</sequence>
<dbReference type="Proteomes" id="UP001481413">
    <property type="component" value="Unassembled WGS sequence"/>
</dbReference>
<keyword evidence="1" id="KW-0812">Transmembrane</keyword>
<evidence type="ECO:0008006" key="4">
    <source>
        <dbReference type="Google" id="ProtNLM"/>
    </source>
</evidence>
<keyword evidence="1" id="KW-0472">Membrane</keyword>
<proteinExistence type="predicted"/>
<evidence type="ECO:0000313" key="3">
    <source>
        <dbReference type="Proteomes" id="UP001481413"/>
    </source>
</evidence>
<dbReference type="EMBL" id="BAABWH010000009">
    <property type="protein sequence ID" value="GAA6146655.1"/>
    <property type="molecule type" value="Genomic_DNA"/>
</dbReference>
<dbReference type="Pfam" id="PF06611">
    <property type="entry name" value="DUF1145"/>
    <property type="match status" value="1"/>
</dbReference>
<organism evidence="2 3">
    <name type="scientific">Thalassolituus maritimus</name>
    <dbReference type="NCBI Taxonomy" id="484498"/>
    <lineage>
        <taxon>Bacteria</taxon>
        <taxon>Pseudomonadati</taxon>
        <taxon>Pseudomonadota</taxon>
        <taxon>Gammaproteobacteria</taxon>
        <taxon>Oceanospirillales</taxon>
        <taxon>Oceanospirillaceae</taxon>
        <taxon>Thalassolituus</taxon>
    </lineage>
</organism>
<reference evidence="2 3" key="1">
    <citation type="submission" date="2024-04" db="EMBL/GenBank/DDBJ databases">
        <title>Draft genome sequence of Thalassolituus maritimus NBRC 116585.</title>
        <authorList>
            <person name="Miyakawa T."/>
            <person name="Kusuya Y."/>
            <person name="Miura T."/>
        </authorList>
    </citation>
    <scope>NUCLEOTIDE SEQUENCE [LARGE SCALE GENOMIC DNA]</scope>
    <source>
        <strain evidence="2 3">5NW40-0001</strain>
    </source>
</reference>